<dbReference type="InterPro" id="IPR001739">
    <property type="entry name" value="Methyl_CpG_DNA-bd"/>
</dbReference>
<dbReference type="EMBL" id="OV725081">
    <property type="protein sequence ID" value="CAH1404032.1"/>
    <property type="molecule type" value="Genomic_DNA"/>
</dbReference>
<dbReference type="OrthoDB" id="641149at2759"/>
<protein>
    <recommendedName>
        <fullName evidence="2">MBD domain-containing protein</fullName>
    </recommendedName>
</protein>
<evidence type="ECO:0000256" key="1">
    <source>
        <dbReference type="SAM" id="MobiDB-lite"/>
    </source>
</evidence>
<dbReference type="Proteomes" id="UP001152798">
    <property type="component" value="Chromosome 5"/>
</dbReference>
<dbReference type="SUPFAM" id="SSF54171">
    <property type="entry name" value="DNA-binding domain"/>
    <property type="match status" value="1"/>
</dbReference>
<dbReference type="PANTHER" id="PTHR16112">
    <property type="entry name" value="METHYL-CPG BINDING PROTEIN, DROSOPHILA"/>
    <property type="match status" value="1"/>
</dbReference>
<name>A0A9P0HLQ5_NEZVI</name>
<feature type="region of interest" description="Disordered" evidence="1">
    <location>
        <begin position="180"/>
        <end position="199"/>
    </location>
</feature>
<reference evidence="3" key="1">
    <citation type="submission" date="2022-01" db="EMBL/GenBank/DDBJ databases">
        <authorList>
            <person name="King R."/>
        </authorList>
    </citation>
    <scope>NUCLEOTIDE SEQUENCE</scope>
</reference>
<feature type="region of interest" description="Disordered" evidence="1">
    <location>
        <begin position="377"/>
        <end position="400"/>
    </location>
</feature>
<dbReference type="GO" id="GO:0010369">
    <property type="term" value="C:chromocenter"/>
    <property type="evidence" value="ECO:0007669"/>
    <property type="project" value="TreeGrafter"/>
</dbReference>
<dbReference type="InterPro" id="IPR016177">
    <property type="entry name" value="DNA-bd_dom_sf"/>
</dbReference>
<dbReference type="GO" id="GO:0003677">
    <property type="term" value="F:DNA binding"/>
    <property type="evidence" value="ECO:0007669"/>
    <property type="project" value="InterPro"/>
</dbReference>
<dbReference type="PANTHER" id="PTHR16112:SF16">
    <property type="entry name" value="SIX-BANDED, ISOFORM H"/>
    <property type="match status" value="1"/>
</dbReference>
<feature type="domain" description="MBD" evidence="2">
    <location>
        <begin position="63"/>
        <end position="133"/>
    </location>
</feature>
<feature type="compositionally biased region" description="Polar residues" evidence="1">
    <location>
        <begin position="943"/>
        <end position="966"/>
    </location>
</feature>
<dbReference type="GO" id="GO:0003682">
    <property type="term" value="F:chromatin binding"/>
    <property type="evidence" value="ECO:0007669"/>
    <property type="project" value="TreeGrafter"/>
</dbReference>
<feature type="region of interest" description="Disordered" evidence="1">
    <location>
        <begin position="930"/>
        <end position="1027"/>
    </location>
</feature>
<dbReference type="PROSITE" id="PS50982">
    <property type="entry name" value="MBD"/>
    <property type="match status" value="1"/>
</dbReference>
<evidence type="ECO:0000313" key="4">
    <source>
        <dbReference type="Proteomes" id="UP001152798"/>
    </source>
</evidence>
<proteinExistence type="predicted"/>
<evidence type="ECO:0000259" key="2">
    <source>
        <dbReference type="PROSITE" id="PS50982"/>
    </source>
</evidence>
<organism evidence="3 4">
    <name type="scientific">Nezara viridula</name>
    <name type="common">Southern green stink bug</name>
    <name type="synonym">Cimex viridulus</name>
    <dbReference type="NCBI Taxonomy" id="85310"/>
    <lineage>
        <taxon>Eukaryota</taxon>
        <taxon>Metazoa</taxon>
        <taxon>Ecdysozoa</taxon>
        <taxon>Arthropoda</taxon>
        <taxon>Hexapoda</taxon>
        <taxon>Insecta</taxon>
        <taxon>Pterygota</taxon>
        <taxon>Neoptera</taxon>
        <taxon>Paraneoptera</taxon>
        <taxon>Hemiptera</taxon>
        <taxon>Heteroptera</taxon>
        <taxon>Panheteroptera</taxon>
        <taxon>Pentatomomorpha</taxon>
        <taxon>Pentatomoidea</taxon>
        <taxon>Pentatomidae</taxon>
        <taxon>Pentatominae</taxon>
        <taxon>Nezara</taxon>
    </lineage>
</organism>
<accession>A0A9P0HLQ5</accession>
<evidence type="ECO:0000313" key="3">
    <source>
        <dbReference type="EMBL" id="CAH1404032.1"/>
    </source>
</evidence>
<keyword evidence="4" id="KW-1185">Reference proteome</keyword>
<dbReference type="AlphaFoldDB" id="A0A9P0HLQ5"/>
<feature type="compositionally biased region" description="Polar residues" evidence="1">
    <location>
        <begin position="477"/>
        <end position="487"/>
    </location>
</feature>
<sequence>MANKPPPPDQNILVYVQDYDNSTLQATVNSRKNCRGYEGPRCETAAAESTCSLPLSDSDIESARNFNQEYVAPPYGWKRIHTKGIVVYVSPSNTPLSSTEQVKAYLLAEGTCKCGLECPVNCETTFNFNPKVLTRPWTAPALGPGDLNKLCNHKRKLLSQSSFESIENKFADDFRKKKRRFGPPLPQPHLPHNERGFKEQEHTNNYNGLPWRDSNQEFPQEPYSNGYQLKYEVCGNPQYQKVQETNRFGSPNPIPSQQVYITFLGRQLLPKIFSYNLKLIMNKEYHHMVPPPTKRNIRVARQWNIFIPRKSSLSSNPLPPVHAVPTGLNVNRTPPWQQNKTQTNSFERVPTFHQHNNPSSTVWNNDLKKKQTKFIRKRYSDDNMNPSTPEPPPSFMEDPSGYLAQQTALLNSTISRQSSPAVDGIPLPSSLNKYTSRPKCKSIITSRFPDSSVERRKPEEPSSTLPDKNIDDRGPIQGTTVSTSNRSPVEARPPENVVTTMASGHTASSNTITSVLAGKANTATVSVSNPGIQQKPQQNDESGIQQDDVRQILVPSPGQLVVANSVLPGQSKPVINQPTVLLPGPLLLQPSVVVDGLNTTLQIPQIVGNVVQNQVLDDTALLSPESKRKANLKKRKLSPTIGSMLLSPQGSNNVMVQQQQLNAPMLQALTILPGKTGFTGTQQLITTNMLQPLNLVQNFPIQQFIVPTGVGSMVMSDGTILQDTVQLNLLTPVQNTGVFSNGQNLLTPGMVIRTPSSQSSSKVIQNNQFLNSPNQFVVNNAFTGPVSPLLNVSPTQCNRSQDFLSQNVVVQQPSTSNTTVVQQNTTIVQQTTMVSNQQTQPTPTLNLNQNFILNDKPNFILTSEKQNFILSPNNDKIIINPENMRANFVLGNVDKQNFVINNMEKQQNLIINNYEKNYIVDKKNSVSTQTQVASPGLYRESPPDTTTLSPVDQEVTTSLQPTSPQESLPMVHCVSSSSHHDDHSFSVENYLAEQCEDPSSRAETSTPDPDPTAASWFNPFLSNQKPP</sequence>
<dbReference type="GO" id="GO:0005634">
    <property type="term" value="C:nucleus"/>
    <property type="evidence" value="ECO:0007669"/>
    <property type="project" value="TreeGrafter"/>
</dbReference>
<gene>
    <name evidence="3" type="ORF">NEZAVI_LOCUS12517</name>
</gene>
<feature type="region of interest" description="Disordered" evidence="1">
    <location>
        <begin position="415"/>
        <end position="492"/>
    </location>
</feature>
<dbReference type="SMART" id="SM00391">
    <property type="entry name" value="MBD"/>
    <property type="match status" value="1"/>
</dbReference>